<dbReference type="Proteomes" id="UP000070513">
    <property type="component" value="Unassembled WGS sequence"/>
</dbReference>
<evidence type="ECO:0000313" key="2">
    <source>
        <dbReference type="Proteomes" id="UP000070513"/>
    </source>
</evidence>
<organism evidence="1 2">
    <name type="scientific">Chryseobacterium kwangjuense</name>
    <dbReference type="NCBI Taxonomy" id="267125"/>
    <lineage>
        <taxon>Bacteria</taxon>
        <taxon>Pseudomonadati</taxon>
        <taxon>Bacteroidota</taxon>
        <taxon>Flavobacteriia</taxon>
        <taxon>Flavobacteriales</taxon>
        <taxon>Weeksellaceae</taxon>
        <taxon>Chryseobacterium group</taxon>
        <taxon>Chryseobacterium</taxon>
    </lineage>
</organism>
<name>A0A135WEC3_9FLAO</name>
<reference evidence="2" key="1">
    <citation type="submission" date="2015-12" db="EMBL/GenBank/DDBJ databases">
        <title>Genome sequence of a biocontrol rhizobacterium Chryseobacterium kwangjuense strain KJ1R5 isolated from pepper (Capsicum annuum L.).</title>
        <authorList>
            <person name="Jeong J.-J."/>
            <person name="Park H."/>
            <person name="Mannaa M."/>
            <person name="Sang M.K."/>
            <person name="Choi I.-G."/>
            <person name="Kim K.D."/>
        </authorList>
    </citation>
    <scope>NUCLEOTIDE SEQUENCE [LARGE SCALE GENOMIC DNA]</scope>
    <source>
        <strain evidence="2">KJ1R5</strain>
    </source>
</reference>
<sequence length="330" mass="38745">MARLYIFILFFVYALFLGQKAEKLFNEKKFAELTALEKESNTFTGQELYYLGYAFFRQENDFKAIEFYNKAIGKGFNDAGVFFQKGVSEMFLEKYNEAIGDFNTAISKVPAAEFYIEKARVYKITKDFANEEKTYVEGLKNSQDKNNESYLQLLKNAGNFYYAQTKDFSKAEKIYADGIVKFPKNYELYEKRIKALNAEDKFTEADKVFEQVRSFYSGNLLSGDYVKFKNMAVDEFPWKNQWINIYKSFEKPKETLESLYKVYLIDETGKKVERQFNIEKTLQIEKTDPEFVICEESQKGHTTYPAGFKNGNFTIKELREKIVKILDNKK</sequence>
<dbReference type="AlphaFoldDB" id="A0A135WEC3"/>
<dbReference type="Gene3D" id="1.25.40.10">
    <property type="entry name" value="Tetratricopeptide repeat domain"/>
    <property type="match status" value="2"/>
</dbReference>
<dbReference type="RefSeq" id="WP_062651651.1">
    <property type="nucleotide sequence ID" value="NZ_LPUR01000011.1"/>
</dbReference>
<dbReference type="SUPFAM" id="SSF48452">
    <property type="entry name" value="TPR-like"/>
    <property type="match status" value="1"/>
</dbReference>
<dbReference type="EMBL" id="LPUR01000011">
    <property type="protein sequence ID" value="KXH83263.1"/>
    <property type="molecule type" value="Genomic_DNA"/>
</dbReference>
<evidence type="ECO:0008006" key="3">
    <source>
        <dbReference type="Google" id="ProtNLM"/>
    </source>
</evidence>
<protein>
    <recommendedName>
        <fullName evidence="3">Tetratricopeptide repeat protein</fullName>
    </recommendedName>
</protein>
<comment type="caution">
    <text evidence="1">The sequence shown here is derived from an EMBL/GenBank/DDBJ whole genome shotgun (WGS) entry which is preliminary data.</text>
</comment>
<evidence type="ECO:0000313" key="1">
    <source>
        <dbReference type="EMBL" id="KXH83263.1"/>
    </source>
</evidence>
<proteinExistence type="predicted"/>
<accession>A0A135WEC3</accession>
<reference evidence="1 2" key="2">
    <citation type="journal article" date="2016" name="Genome Announc.">
        <title>Draft Genome Sequence of a Biocontrol Rhizobacterium, Chryseobacterium kwangjuense Strain KJ1R5, Isolated from Pepper (Capsicum annuum).</title>
        <authorList>
            <person name="Jeong J.J."/>
            <person name="Park H."/>
            <person name="Park B.H."/>
            <person name="Mannaa M."/>
            <person name="Sang M.K."/>
            <person name="Choi I.G."/>
            <person name="Kim K.D."/>
        </authorList>
    </citation>
    <scope>NUCLEOTIDE SEQUENCE [LARGE SCALE GENOMIC DNA]</scope>
    <source>
        <strain evidence="1 2">KJ1R5</strain>
    </source>
</reference>
<dbReference type="SMART" id="SM00028">
    <property type="entry name" value="TPR"/>
    <property type="match status" value="4"/>
</dbReference>
<dbReference type="OrthoDB" id="594504at2"/>
<dbReference type="InterPro" id="IPR011990">
    <property type="entry name" value="TPR-like_helical_dom_sf"/>
</dbReference>
<dbReference type="InterPro" id="IPR019734">
    <property type="entry name" value="TPR_rpt"/>
</dbReference>
<gene>
    <name evidence="1" type="ORF">AU378_12670</name>
</gene>